<accession>A0A9Q3JPB0</accession>
<reference evidence="2" key="1">
    <citation type="submission" date="2021-03" db="EMBL/GenBank/DDBJ databases">
        <title>Draft genome sequence of rust myrtle Austropuccinia psidii MF-1, a brazilian biotype.</title>
        <authorList>
            <person name="Quecine M.C."/>
            <person name="Pachon D.M.R."/>
            <person name="Bonatelli M.L."/>
            <person name="Correr F.H."/>
            <person name="Franceschini L.M."/>
            <person name="Leite T.F."/>
            <person name="Margarido G.R.A."/>
            <person name="Almeida C.A."/>
            <person name="Ferrarezi J.A."/>
            <person name="Labate C.A."/>
        </authorList>
    </citation>
    <scope>NUCLEOTIDE SEQUENCE</scope>
    <source>
        <strain evidence="2">MF-1</strain>
    </source>
</reference>
<protein>
    <recommendedName>
        <fullName evidence="1">Tet-like 2OG-Fe(II) oxygenase domain-containing protein</fullName>
    </recommendedName>
</protein>
<proteinExistence type="predicted"/>
<evidence type="ECO:0000313" key="2">
    <source>
        <dbReference type="EMBL" id="MBW0567105.1"/>
    </source>
</evidence>
<evidence type="ECO:0000313" key="3">
    <source>
        <dbReference type="Proteomes" id="UP000765509"/>
    </source>
</evidence>
<dbReference type="Proteomes" id="UP000765509">
    <property type="component" value="Unassembled WGS sequence"/>
</dbReference>
<sequence>EGLMFVIGWCKCSMKNEKFGLYVSLGKIENTSDEWQNQGSNLSSVGFILGQSLQYVGDNLFEKIQNCYKSLGVLSFAQVKYEAKIPANQGVFEFASALTFTINGFKNTPQVDEDALLYALGWWFQADKRTSQIQRHGSKQCTGGKLIFPNENFWIDLSECHGLIQVVCASSTSFNYTDPAQDNKRTTQVGISVQCSRRFPILQKIAYAREGCQLFTCKSLCLYKLWTIQTSPYTGAGSRRLPRKSLRRAGSQQFKSCLTPVLASNNSHANPDACAGSPQFNQFLMPRQASDNSHVNPYACGGSQKFKQFLTPGQASNNSHVNPYACAGSNNAKNFLHLCRISTIHTQILTLVKVSDNSNDSINE</sequence>
<gene>
    <name evidence="2" type="ORF">O181_106820</name>
</gene>
<dbReference type="EMBL" id="AVOT02080222">
    <property type="protein sequence ID" value="MBW0567105.1"/>
    <property type="molecule type" value="Genomic_DNA"/>
</dbReference>
<dbReference type="InterPro" id="IPR046798">
    <property type="entry name" value="2OG-FeII_Oxy_6"/>
</dbReference>
<feature type="non-terminal residue" evidence="2">
    <location>
        <position position="1"/>
    </location>
</feature>
<dbReference type="Pfam" id="PF20515">
    <property type="entry name" value="2OG-FeII_Oxy_6"/>
    <property type="match status" value="1"/>
</dbReference>
<comment type="caution">
    <text evidence="2">The sequence shown here is derived from an EMBL/GenBank/DDBJ whole genome shotgun (WGS) entry which is preliminary data.</text>
</comment>
<feature type="domain" description="Tet-like 2OG-Fe(II) oxygenase" evidence="1">
    <location>
        <begin position="2"/>
        <end position="171"/>
    </location>
</feature>
<dbReference type="AlphaFoldDB" id="A0A9Q3JPB0"/>
<keyword evidence="3" id="KW-1185">Reference proteome</keyword>
<evidence type="ECO:0000259" key="1">
    <source>
        <dbReference type="Pfam" id="PF20515"/>
    </source>
</evidence>
<dbReference type="OrthoDB" id="2503998at2759"/>
<name>A0A9Q3JPB0_9BASI</name>
<organism evidence="2 3">
    <name type="scientific">Austropuccinia psidii MF-1</name>
    <dbReference type="NCBI Taxonomy" id="1389203"/>
    <lineage>
        <taxon>Eukaryota</taxon>
        <taxon>Fungi</taxon>
        <taxon>Dikarya</taxon>
        <taxon>Basidiomycota</taxon>
        <taxon>Pucciniomycotina</taxon>
        <taxon>Pucciniomycetes</taxon>
        <taxon>Pucciniales</taxon>
        <taxon>Sphaerophragmiaceae</taxon>
        <taxon>Austropuccinia</taxon>
    </lineage>
</organism>